<dbReference type="PROSITE" id="PS51999">
    <property type="entry name" value="ZF_GRF"/>
    <property type="match status" value="1"/>
</dbReference>
<keyword evidence="2 4" id="KW-0863">Zinc-finger</keyword>
<organism evidence="6 7">
    <name type="scientific">Arachis hypogaea</name>
    <name type="common">Peanut</name>
    <dbReference type="NCBI Taxonomy" id="3818"/>
    <lineage>
        <taxon>Eukaryota</taxon>
        <taxon>Viridiplantae</taxon>
        <taxon>Streptophyta</taxon>
        <taxon>Embryophyta</taxon>
        <taxon>Tracheophyta</taxon>
        <taxon>Spermatophyta</taxon>
        <taxon>Magnoliopsida</taxon>
        <taxon>eudicotyledons</taxon>
        <taxon>Gunneridae</taxon>
        <taxon>Pentapetalae</taxon>
        <taxon>rosids</taxon>
        <taxon>fabids</taxon>
        <taxon>Fabales</taxon>
        <taxon>Fabaceae</taxon>
        <taxon>Papilionoideae</taxon>
        <taxon>50 kb inversion clade</taxon>
        <taxon>dalbergioids sensu lato</taxon>
        <taxon>Dalbergieae</taxon>
        <taxon>Pterocarpus clade</taxon>
        <taxon>Arachis</taxon>
    </lineage>
</organism>
<proteinExistence type="predicted"/>
<dbReference type="InterPro" id="IPR010666">
    <property type="entry name" value="Znf_GRF"/>
</dbReference>
<keyword evidence="1" id="KW-0479">Metal-binding</keyword>
<dbReference type="Pfam" id="PF06839">
    <property type="entry name" value="Zn_ribbon_GRF"/>
    <property type="match status" value="1"/>
</dbReference>
<evidence type="ECO:0000256" key="2">
    <source>
        <dbReference type="ARBA" id="ARBA00022771"/>
    </source>
</evidence>
<dbReference type="GO" id="GO:0008270">
    <property type="term" value="F:zinc ion binding"/>
    <property type="evidence" value="ECO:0007669"/>
    <property type="project" value="UniProtKB-KW"/>
</dbReference>
<evidence type="ECO:0000313" key="6">
    <source>
        <dbReference type="EMBL" id="RYR37551.1"/>
    </source>
</evidence>
<evidence type="ECO:0000313" key="7">
    <source>
        <dbReference type="Proteomes" id="UP000289738"/>
    </source>
</evidence>
<keyword evidence="3" id="KW-0862">Zinc</keyword>
<evidence type="ECO:0000256" key="3">
    <source>
        <dbReference type="ARBA" id="ARBA00022833"/>
    </source>
</evidence>
<name>A0A445BG02_ARAHY</name>
<dbReference type="PANTHER" id="PTHR33248">
    <property type="entry name" value="ZINC ION-BINDING PROTEIN"/>
    <property type="match status" value="1"/>
</dbReference>
<evidence type="ECO:0000256" key="4">
    <source>
        <dbReference type="PROSITE-ProRule" id="PRU01343"/>
    </source>
</evidence>
<accession>A0A445BG02</accession>
<gene>
    <name evidence="6" type="ORF">Ahy_A09g042432</name>
</gene>
<dbReference type="EMBL" id="SDMP01000009">
    <property type="protein sequence ID" value="RYR37551.1"/>
    <property type="molecule type" value="Genomic_DNA"/>
</dbReference>
<evidence type="ECO:0000256" key="1">
    <source>
        <dbReference type="ARBA" id="ARBA00022723"/>
    </source>
</evidence>
<comment type="caution">
    <text evidence="6">The sequence shown here is derived from an EMBL/GenBank/DDBJ whole genome shotgun (WGS) entry which is preliminary data.</text>
</comment>
<sequence length="244" mass="27324">MESYVARGNGQGPFCHCPQHKNDGVLRTSLVVYVLCFVYGTDTIMSNNRDHGIGRDASDNEGRSISVSSVGSVGARMKKRFVAPKCNCGIHAILFMSSTKSNPNMLFFGCPNFKITQGGCKYFQWLDEYVSLFEEEQRNDGSPYARNRKQNNFLDADVWMEKKVIKLEDRVSGLELQMKNSNHNKCNRSLSIFSSHVGFHLLRNHSSHPCHILAFTPRHFLSTFGRESDGGTGLTDGVQGQGPY</sequence>
<dbReference type="AlphaFoldDB" id="A0A445BG02"/>
<feature type="domain" description="GRF-type" evidence="5">
    <location>
        <begin position="86"/>
        <end position="129"/>
    </location>
</feature>
<reference evidence="6 7" key="1">
    <citation type="submission" date="2019-01" db="EMBL/GenBank/DDBJ databases">
        <title>Sequencing of cultivated peanut Arachis hypogaea provides insights into genome evolution and oil improvement.</title>
        <authorList>
            <person name="Chen X."/>
        </authorList>
    </citation>
    <scope>NUCLEOTIDE SEQUENCE [LARGE SCALE GENOMIC DNA]</scope>
    <source>
        <strain evidence="7">cv. Fuhuasheng</strain>
        <tissue evidence="6">Leaves</tissue>
    </source>
</reference>
<dbReference type="Proteomes" id="UP000289738">
    <property type="component" value="Chromosome A09"/>
</dbReference>
<evidence type="ECO:0000259" key="5">
    <source>
        <dbReference type="PROSITE" id="PS51999"/>
    </source>
</evidence>
<protein>
    <recommendedName>
        <fullName evidence="5">GRF-type domain-containing protein</fullName>
    </recommendedName>
</protein>
<keyword evidence="7" id="KW-1185">Reference proteome</keyword>